<gene>
    <name evidence="1" type="ORF">PDJAM_G00145560</name>
</gene>
<name>A0ACC5ZG70_9TELE</name>
<proteinExistence type="predicted"/>
<evidence type="ECO:0000313" key="2">
    <source>
        <dbReference type="Proteomes" id="UP000830395"/>
    </source>
</evidence>
<comment type="caution">
    <text evidence="1">The sequence shown here is derived from an EMBL/GenBank/DDBJ whole genome shotgun (WGS) entry which is preliminary data.</text>
</comment>
<accession>A0ACC5ZG70</accession>
<dbReference type="EMBL" id="CM040998">
    <property type="protein sequence ID" value="MCJ8746763.1"/>
    <property type="molecule type" value="Genomic_DNA"/>
</dbReference>
<reference evidence="1" key="1">
    <citation type="submission" date="2020-02" db="EMBL/GenBank/DDBJ databases">
        <title>Genome sequencing of the panga catfish, Pangasius djambal.</title>
        <authorList>
            <person name="Wen M."/>
            <person name="Zahm M."/>
            <person name="Roques C."/>
            <person name="Cabau C."/>
            <person name="Klopp C."/>
            <person name="Donnadieu C."/>
            <person name="Jouanno E."/>
            <person name="Avarre J.-C."/>
            <person name="Campet M."/>
            <person name="Ha T."/>
            <person name="Dugue R."/>
            <person name="Lampietro C."/>
            <person name="Louis A."/>
            <person name="Herpin A."/>
            <person name="Echchiki A."/>
            <person name="Berthelot C."/>
            <person name="Parey E."/>
            <person name="Roest-Crollius H."/>
            <person name="Braasch I."/>
            <person name="Postlethwait J.H."/>
            <person name="Bobe J."/>
            <person name="Montfort J."/>
            <person name="Bouchez O."/>
            <person name="Begum T."/>
            <person name="Schartl M."/>
            <person name="Gustiano R."/>
            <person name="Guiguen Y."/>
        </authorList>
    </citation>
    <scope>NUCLEOTIDE SEQUENCE</scope>
    <source>
        <strain evidence="1">Pdj_M5554</strain>
    </source>
</reference>
<evidence type="ECO:0000313" key="1">
    <source>
        <dbReference type="EMBL" id="MCJ8746763.1"/>
    </source>
</evidence>
<keyword evidence="2" id="KW-1185">Reference proteome</keyword>
<organism evidence="1 2">
    <name type="scientific">Pangasius djambal</name>
    <dbReference type="NCBI Taxonomy" id="1691987"/>
    <lineage>
        <taxon>Eukaryota</taxon>
        <taxon>Metazoa</taxon>
        <taxon>Chordata</taxon>
        <taxon>Craniata</taxon>
        <taxon>Vertebrata</taxon>
        <taxon>Euteleostomi</taxon>
        <taxon>Actinopterygii</taxon>
        <taxon>Neopterygii</taxon>
        <taxon>Teleostei</taxon>
        <taxon>Ostariophysi</taxon>
        <taxon>Siluriformes</taxon>
        <taxon>Pangasiidae</taxon>
        <taxon>Pangasius</taxon>
    </lineage>
</organism>
<protein>
    <submittedName>
        <fullName evidence="1">Uncharacterized protein</fullName>
    </submittedName>
</protein>
<dbReference type="Proteomes" id="UP000830395">
    <property type="component" value="Chromosome 24"/>
</dbReference>
<sequence>MSSHHSNEGFNYGGRTGTVEPGMDPHNETAVLELKMNMNGGEQYGGFHPQGHSDVHAGGLQQQPQQQEAHVHGFFNNLQARMPPRGHQAHAHQHQSLFRGNFGDPGAGSSCLHEGRAMDYGGSVGPQQGFTEGFDLLAEGQSGHAFSWQQDQRLGSLSDHQSFTPSSGNHLIPNPCSPPDKSPNQTSSFHGHFSSSSSLSSSSESHNFEIGHMFQHECVEGLDSYSKEAPPGYVTISVFSSSEPDSQPSHFGTGRQLPEASFPGNSHLSQAPGIPCLSIGHHQSPTQQQQSPSHHYVFFERFGGVCKMPVGMEHGARHPIMQQQTELIARQNSCPSSLPQPQQHDTGSTNTSMHESSIVMPGQHNKFEYQIQKLENKGMDSYGDPIFNMQQQPLLLQQTSSQRQQHCDFPYLRSRFDFPNVHGGEGPQNISMHSPPGLKNLSFSVYLGRSSEFIAPDSLLPIKIAGPNHQSMQQRHNAAMLIKQLGSRNQQQRMKQPNKQQLGHLGDVSQNSMVHGGLVDDMSQSGFERDRGGKIVNFDGQNSYLGSDSGWISGAHLSGEILNGHLGGSKAGAHNKQQNGDATMFRTSVNSLDIQESLRIPEEGHIQCLNTHRINPQIGSNIENIAQMQSPGSGERLTNTQSEKPPNDVSGPPIGGQTQQEVAHNTAQGVSTSPGNYTSHSVFSPGQQTSVSKIGALSLDSFDKASGTDSVFGQNCLAALSRACQNMIASMGASNINMTFNKNQAEEKRKLNPIEQEVNNSTANGTVGFGPDYFPGAGNSNAKPADPNQTVQEDTSSLSPCYNMESTPCSQRKATTGSGRGRGRRKRDSGHVSPGIIFPSNSGNPVMSPDQHAILPAGTGERRGETPHEKTLISSSRGKGSELMLGDQHDLMSTLDTDQRISTSADCCPRIEVSNDIDSYYINKDEVSCSSDAPASAKTGHSHLLGGWPEMHMVGSGLLDAQTGQSIGLTDNTISTSECYRGVDHTSMPGIEQVHTPSSTSGQDEVHPLEILQAEIQLQRQQFSLSEDQHLAIKKWKKGCDFSGQSEDAEFGSSSLDGRKSSVSTIDLNVLMAEQHATWFVPRNKNLLENLEEDNSQAAWKKTKEEDNTEQDIDISQHKSGGDSGTHGPGVSGPQRCITIHCTDELGDSKGHGGPLSSWCSQHSDISNHFGTYVTALT</sequence>